<dbReference type="PANTHER" id="PTHR11575">
    <property type="entry name" value="5'-NUCLEOTIDASE-RELATED"/>
    <property type="match status" value="1"/>
</dbReference>
<dbReference type="SUPFAM" id="SSF56300">
    <property type="entry name" value="Metallo-dependent phosphatases"/>
    <property type="match status" value="1"/>
</dbReference>
<dbReference type="EMBL" id="JQBK01000029">
    <property type="protein sequence ID" value="KRN84514.1"/>
    <property type="molecule type" value="Genomic_DNA"/>
</dbReference>
<accession>A0A0R2K4K3</accession>
<evidence type="ECO:0000256" key="1">
    <source>
        <dbReference type="ARBA" id="ARBA00022729"/>
    </source>
</evidence>
<evidence type="ECO:0000256" key="2">
    <source>
        <dbReference type="RuleBase" id="RU362119"/>
    </source>
</evidence>
<comment type="similarity">
    <text evidence="2">Belongs to the 5'-nucleotidase family.</text>
</comment>
<organism evidence="5 7">
    <name type="scientific">Ligilactobacillus acidipiscis</name>
    <dbReference type="NCBI Taxonomy" id="89059"/>
    <lineage>
        <taxon>Bacteria</taxon>
        <taxon>Bacillati</taxon>
        <taxon>Bacillota</taxon>
        <taxon>Bacilli</taxon>
        <taxon>Lactobacillales</taxon>
        <taxon>Lactobacillaceae</taxon>
        <taxon>Ligilactobacillus</taxon>
    </lineage>
</organism>
<keyword evidence="1" id="KW-0732">Signal</keyword>
<dbReference type="PRINTS" id="PR01607">
    <property type="entry name" value="APYRASEFAMLY"/>
</dbReference>
<dbReference type="EMBL" id="LT630287">
    <property type="protein sequence ID" value="SFV40332.1"/>
    <property type="molecule type" value="Genomic_DNA"/>
</dbReference>
<dbReference type="Proteomes" id="UP000190935">
    <property type="component" value="Chromosome I"/>
</dbReference>
<dbReference type="SUPFAM" id="SSF55816">
    <property type="entry name" value="5'-nucleotidase (syn. UDP-sugar hydrolase), C-terminal domain"/>
    <property type="match status" value="1"/>
</dbReference>
<dbReference type="PIRSF" id="PIRSF036361">
    <property type="entry name" value="YunD"/>
    <property type="match status" value="1"/>
</dbReference>
<feature type="domain" description="5'-Nucleotidase C-terminal" evidence="4">
    <location>
        <begin position="293"/>
        <end position="420"/>
    </location>
</feature>
<dbReference type="Proteomes" id="UP000051491">
    <property type="component" value="Unassembled WGS sequence"/>
</dbReference>
<dbReference type="InterPro" id="IPR006179">
    <property type="entry name" value="5_nucleotidase/apyrase"/>
</dbReference>
<dbReference type="CDD" id="cd00845">
    <property type="entry name" value="MPP_UshA_N_like"/>
    <property type="match status" value="1"/>
</dbReference>
<dbReference type="InterPro" id="IPR011240">
    <property type="entry name" value="Pesterase_YunD"/>
</dbReference>
<dbReference type="GO" id="GO:0008768">
    <property type="term" value="F:UDP-sugar diphosphatase activity"/>
    <property type="evidence" value="ECO:0007669"/>
    <property type="project" value="TreeGrafter"/>
</dbReference>
<dbReference type="InterPro" id="IPR008334">
    <property type="entry name" value="5'-Nucleotdase_C"/>
</dbReference>
<dbReference type="GO" id="GO:0030288">
    <property type="term" value="C:outer membrane-bounded periplasmic space"/>
    <property type="evidence" value="ECO:0007669"/>
    <property type="project" value="TreeGrafter"/>
</dbReference>
<dbReference type="InterPro" id="IPR006146">
    <property type="entry name" value="5'-Nucleotdase_CS"/>
</dbReference>
<dbReference type="GO" id="GO:0009166">
    <property type="term" value="P:nucleotide catabolic process"/>
    <property type="evidence" value="ECO:0007669"/>
    <property type="project" value="InterPro"/>
</dbReference>
<feature type="domain" description="Calcineurin-like phosphoesterase" evidence="3">
    <location>
        <begin position="6"/>
        <end position="206"/>
    </location>
</feature>
<evidence type="ECO:0000313" key="6">
    <source>
        <dbReference type="EMBL" id="SFV40332.1"/>
    </source>
</evidence>
<dbReference type="OrthoDB" id="9793179at2"/>
<dbReference type="InterPro" id="IPR036907">
    <property type="entry name" value="5'-Nucleotdase_C_sf"/>
</dbReference>
<dbReference type="GO" id="GO:0046872">
    <property type="term" value="F:metal ion binding"/>
    <property type="evidence" value="ECO:0007669"/>
    <property type="project" value="InterPro"/>
</dbReference>
<dbReference type="PROSITE" id="PS00785">
    <property type="entry name" value="5_NUCLEOTIDASE_1"/>
    <property type="match status" value="1"/>
</dbReference>
<dbReference type="Pfam" id="PF02872">
    <property type="entry name" value="5_nucleotid_C"/>
    <property type="match status" value="1"/>
</dbReference>
<name>A0A0R2K4K3_9LACO</name>
<dbReference type="InterPro" id="IPR004843">
    <property type="entry name" value="Calcineurin-like_PHP"/>
</dbReference>
<dbReference type="GO" id="GO:0000166">
    <property type="term" value="F:nucleotide binding"/>
    <property type="evidence" value="ECO:0007669"/>
    <property type="project" value="UniProtKB-KW"/>
</dbReference>
<dbReference type="AlphaFoldDB" id="A0A0R2K4K3"/>
<evidence type="ECO:0000259" key="4">
    <source>
        <dbReference type="Pfam" id="PF02872"/>
    </source>
</evidence>
<dbReference type="GeneID" id="95348991"/>
<dbReference type="Gene3D" id="3.90.780.10">
    <property type="entry name" value="5'-Nucleotidase, C-terminal domain"/>
    <property type="match status" value="1"/>
</dbReference>
<keyword evidence="2" id="KW-0547">Nucleotide-binding</keyword>
<dbReference type="Pfam" id="PF00149">
    <property type="entry name" value="Metallophos"/>
    <property type="match status" value="1"/>
</dbReference>
<protein>
    <submittedName>
        <fullName evidence="6">5'-nucleotidase family protein in cluster with NagD-like phosphatase</fullName>
    </submittedName>
    <submittedName>
        <fullName evidence="5">Hydrolase</fullName>
    </submittedName>
</protein>
<gene>
    <name evidence="5" type="ORF">IV43_GL001125</name>
    <name evidence="6" type="ORF">LAC1533_0912</name>
</gene>
<dbReference type="RefSeq" id="WP_010498132.1">
    <property type="nucleotide sequence ID" value="NZ_JQBK01000029.1"/>
</dbReference>
<evidence type="ECO:0000259" key="3">
    <source>
        <dbReference type="Pfam" id="PF00149"/>
    </source>
</evidence>
<keyword evidence="2 5" id="KW-0378">Hydrolase</keyword>
<dbReference type="STRING" id="89059.LAC1533_0912"/>
<dbReference type="PATRIC" id="fig|89059.3.peg.1215"/>
<evidence type="ECO:0000313" key="5">
    <source>
        <dbReference type="EMBL" id="KRN84514.1"/>
    </source>
</evidence>
<dbReference type="GO" id="GO:0008253">
    <property type="term" value="F:5'-nucleotidase activity"/>
    <property type="evidence" value="ECO:0007669"/>
    <property type="project" value="TreeGrafter"/>
</dbReference>
<evidence type="ECO:0000313" key="8">
    <source>
        <dbReference type="Proteomes" id="UP000190935"/>
    </source>
</evidence>
<reference evidence="6" key="2">
    <citation type="submission" date="2016-11" db="EMBL/GenBank/DDBJ databases">
        <authorList>
            <person name="Jaros S."/>
            <person name="Januszkiewicz K."/>
            <person name="Wedrychowicz H."/>
        </authorList>
    </citation>
    <scope>NUCLEOTIDE SEQUENCE [LARGE SCALE GENOMIC DNA]</scope>
    <source>
        <strain evidence="6">ACA-DC 1533</strain>
    </source>
</reference>
<dbReference type="InterPro" id="IPR029052">
    <property type="entry name" value="Metallo-depent_PP-like"/>
</dbReference>
<reference evidence="8" key="3">
    <citation type="submission" date="2016-11" db="EMBL/GenBank/DDBJ databases">
        <authorList>
            <person name="Papadimitriou K."/>
        </authorList>
    </citation>
    <scope>NUCLEOTIDE SEQUENCE [LARGE SCALE GENOMIC DNA]</scope>
    <source>
        <strain evidence="8">ACA-DC 1533</strain>
    </source>
</reference>
<sequence length="461" mass="51864">MNEKITILHTNDFHSHFENWPKVRRYLQSTKKDLESQGQTVITVDLGDAMDRVHPLTEATDGKFNIDLLNTVGYDALTIGNNEGIGNSHEQLEELYTKSKAPVILDNLIDLRTKKRPSWVKVSKIIKTKNNTKVGLLACTAPFGPTYEMNDWQALDVDRVLPEMVKMLRPRVDILVLMSHLGIDMDRYISEKYSEFDVILGSHTHHLLENGEVDGNTLVCAAGKWGQYIGQVSLSFSTDEHQISSKTVSTIATADLPEAMGDETEIANYTKKGQHSLNSHKVAVLPQGYIGSRVRDSALMQEGLQALEEVTGTSTAILNAGLFLGDLKQGVLTRNDLHQLLPHPMRMVRAKLSGYNIWRLVREMEKNRNHLRRSVVKGNGFRGTVFGELVYDGIEYDAVEKQVLWHGHALDLEKTYTLGTVDNFIYGPFFPTLEIAGNISYIGDRFLRDALGEHFARKYPV</sequence>
<proteinExistence type="inferred from homology"/>
<dbReference type="Gene3D" id="3.60.21.10">
    <property type="match status" value="1"/>
</dbReference>
<dbReference type="KEGG" id="laca:LAC1533_0912"/>
<reference evidence="5 7" key="1">
    <citation type="journal article" date="2015" name="Genome Announc.">
        <title>Expanding the biotechnology potential of lactobacilli through comparative genomics of 213 strains and associated genera.</title>
        <authorList>
            <person name="Sun Z."/>
            <person name="Harris H.M."/>
            <person name="McCann A."/>
            <person name="Guo C."/>
            <person name="Argimon S."/>
            <person name="Zhang W."/>
            <person name="Yang X."/>
            <person name="Jeffery I.B."/>
            <person name="Cooney J.C."/>
            <person name="Kagawa T.F."/>
            <person name="Liu W."/>
            <person name="Song Y."/>
            <person name="Salvetti E."/>
            <person name="Wrobel A."/>
            <person name="Rasinkangas P."/>
            <person name="Parkhill J."/>
            <person name="Rea M.C."/>
            <person name="O'Sullivan O."/>
            <person name="Ritari J."/>
            <person name="Douillard F.P."/>
            <person name="Paul Ross R."/>
            <person name="Yang R."/>
            <person name="Briner A.E."/>
            <person name="Felis G.E."/>
            <person name="de Vos W.M."/>
            <person name="Barrangou R."/>
            <person name="Klaenhammer T.R."/>
            <person name="Caufield P.W."/>
            <person name="Cui Y."/>
            <person name="Zhang H."/>
            <person name="O'Toole P.W."/>
        </authorList>
    </citation>
    <scope>NUCLEOTIDE SEQUENCE [LARGE SCALE GENOMIC DNA]</scope>
    <source>
        <strain evidence="5 7">DSM 15353</strain>
    </source>
</reference>
<evidence type="ECO:0000313" key="7">
    <source>
        <dbReference type="Proteomes" id="UP000051491"/>
    </source>
</evidence>
<dbReference type="PANTHER" id="PTHR11575:SF23">
    <property type="entry name" value="5-NUCLEOTIDASE FAMILY PROTEIN"/>
    <property type="match status" value="1"/>
</dbReference>